<dbReference type="EMBL" id="KL891815">
    <property type="protein sequence ID" value="KGL79213.1"/>
    <property type="molecule type" value="Genomic_DNA"/>
</dbReference>
<accession>A0A099ZDX2</accession>
<gene>
    <name evidence="1" type="ORF">N309_09332</name>
</gene>
<evidence type="ECO:0000313" key="1">
    <source>
        <dbReference type="EMBL" id="KGL79213.1"/>
    </source>
</evidence>
<proteinExistence type="predicted"/>
<protein>
    <submittedName>
        <fullName evidence="1">Uncharacterized protein</fullName>
    </submittedName>
</protein>
<name>A0A099ZDX2_TINGU</name>
<dbReference type="Proteomes" id="UP000053641">
    <property type="component" value="Unassembled WGS sequence"/>
</dbReference>
<feature type="non-terminal residue" evidence="1">
    <location>
        <position position="1"/>
    </location>
</feature>
<evidence type="ECO:0000313" key="2">
    <source>
        <dbReference type="Proteomes" id="UP000053641"/>
    </source>
</evidence>
<sequence length="60" mass="7171">KSAHLFTAGNFVFIIFDSVPQYRVLFPCHAFQDLFFDVIKVFYYFPTKTIFCSNKNFNYL</sequence>
<dbReference type="AlphaFoldDB" id="A0A099ZDX2"/>
<reference evidence="1 2" key="1">
    <citation type="submission" date="2014-06" db="EMBL/GenBank/DDBJ databases">
        <title>Genome evolution of avian class.</title>
        <authorList>
            <person name="Zhang G."/>
            <person name="Li C."/>
        </authorList>
    </citation>
    <scope>NUCLEOTIDE SEQUENCE [LARGE SCALE GENOMIC DNA]</scope>
    <source>
        <strain evidence="1">BGI_N309</strain>
    </source>
</reference>
<keyword evidence="2" id="KW-1185">Reference proteome</keyword>
<organism evidence="1 2">
    <name type="scientific">Tinamus guttatus</name>
    <name type="common">White-throated tinamou</name>
    <dbReference type="NCBI Taxonomy" id="94827"/>
    <lineage>
        <taxon>Eukaryota</taxon>
        <taxon>Metazoa</taxon>
        <taxon>Chordata</taxon>
        <taxon>Craniata</taxon>
        <taxon>Vertebrata</taxon>
        <taxon>Euteleostomi</taxon>
        <taxon>Archelosauria</taxon>
        <taxon>Archosauria</taxon>
        <taxon>Dinosauria</taxon>
        <taxon>Saurischia</taxon>
        <taxon>Theropoda</taxon>
        <taxon>Coelurosauria</taxon>
        <taxon>Aves</taxon>
        <taxon>Palaeognathae</taxon>
        <taxon>Tinamiformes</taxon>
        <taxon>Tinamidae</taxon>
        <taxon>Tinamus</taxon>
    </lineage>
</organism>
<feature type="non-terminal residue" evidence="1">
    <location>
        <position position="60"/>
    </location>
</feature>